<feature type="region of interest" description="Disordered" evidence="2">
    <location>
        <begin position="217"/>
        <end position="288"/>
    </location>
</feature>
<evidence type="ECO:0000256" key="1">
    <source>
        <dbReference type="SAM" id="Coils"/>
    </source>
</evidence>
<dbReference type="Proteomes" id="UP000266673">
    <property type="component" value="Unassembled WGS sequence"/>
</dbReference>
<sequence>MSDQVTQPWNLYEMQLILQAELDVLSENDIDSLQAILDESFDTSHSDDNQKYTLAILQRNFTVLVDFCQKCLHIKHQEELNANQEYYDDSQFYQLQQQVQQQDQLIKQLQARIETLKTTNAALLCFFQKEAQNAHQQANTGQNDAHRTIFKSQYPFDAILRTRNEARTYKKEKLVKESNRKLKTTRTRKKKLRLINSKFQIQTILEKKKVPKLTKVPMLKETQSETKKKPQWQKKNKRQRVPKKTSSTTPMTELNINNRTTEINDFKPKEFNSKRTIYNDARNESSPQ</sequence>
<evidence type="ECO:0000256" key="2">
    <source>
        <dbReference type="SAM" id="MobiDB-lite"/>
    </source>
</evidence>
<protein>
    <submittedName>
        <fullName evidence="3">Uncharacterized protein</fullName>
    </submittedName>
</protein>
<feature type="compositionally biased region" description="Basic residues" evidence="2">
    <location>
        <begin position="229"/>
        <end position="243"/>
    </location>
</feature>
<organism evidence="3 4">
    <name type="scientific">Gigaspora rosea</name>
    <dbReference type="NCBI Taxonomy" id="44941"/>
    <lineage>
        <taxon>Eukaryota</taxon>
        <taxon>Fungi</taxon>
        <taxon>Fungi incertae sedis</taxon>
        <taxon>Mucoromycota</taxon>
        <taxon>Glomeromycotina</taxon>
        <taxon>Glomeromycetes</taxon>
        <taxon>Diversisporales</taxon>
        <taxon>Gigasporaceae</taxon>
        <taxon>Gigaspora</taxon>
    </lineage>
</organism>
<feature type="coiled-coil region" evidence="1">
    <location>
        <begin position="92"/>
        <end position="119"/>
    </location>
</feature>
<proteinExistence type="predicted"/>
<evidence type="ECO:0000313" key="3">
    <source>
        <dbReference type="EMBL" id="RIB04102.1"/>
    </source>
</evidence>
<keyword evidence="4" id="KW-1185">Reference proteome</keyword>
<comment type="caution">
    <text evidence="3">The sequence shown here is derived from an EMBL/GenBank/DDBJ whole genome shotgun (WGS) entry which is preliminary data.</text>
</comment>
<name>A0A397U1I0_9GLOM</name>
<gene>
    <name evidence="3" type="ORF">C2G38_2223264</name>
</gene>
<reference evidence="3 4" key="1">
    <citation type="submission" date="2018-06" db="EMBL/GenBank/DDBJ databases">
        <title>Comparative genomics reveals the genomic features of Rhizophagus irregularis, R. cerebriforme, R. diaphanum and Gigaspora rosea, and their symbiotic lifestyle signature.</title>
        <authorList>
            <person name="Morin E."/>
            <person name="San Clemente H."/>
            <person name="Chen E.C.H."/>
            <person name="De La Providencia I."/>
            <person name="Hainaut M."/>
            <person name="Kuo A."/>
            <person name="Kohler A."/>
            <person name="Murat C."/>
            <person name="Tang N."/>
            <person name="Roy S."/>
            <person name="Loubradou J."/>
            <person name="Henrissat B."/>
            <person name="Grigoriev I.V."/>
            <person name="Corradi N."/>
            <person name="Roux C."/>
            <person name="Martin F.M."/>
        </authorList>
    </citation>
    <scope>NUCLEOTIDE SEQUENCE [LARGE SCALE GENOMIC DNA]</scope>
    <source>
        <strain evidence="3 4">DAOM 194757</strain>
    </source>
</reference>
<dbReference type="EMBL" id="QKWP01002254">
    <property type="protein sequence ID" value="RIB04102.1"/>
    <property type="molecule type" value="Genomic_DNA"/>
</dbReference>
<keyword evidence="1" id="KW-0175">Coiled coil</keyword>
<feature type="compositionally biased region" description="Basic and acidic residues" evidence="2">
    <location>
        <begin position="262"/>
        <end position="273"/>
    </location>
</feature>
<accession>A0A397U1I0</accession>
<evidence type="ECO:0000313" key="4">
    <source>
        <dbReference type="Proteomes" id="UP000266673"/>
    </source>
</evidence>
<dbReference type="AlphaFoldDB" id="A0A397U1I0"/>
<feature type="compositionally biased region" description="Polar residues" evidence="2">
    <location>
        <begin position="244"/>
        <end position="261"/>
    </location>
</feature>